<evidence type="ECO:0000256" key="3">
    <source>
        <dbReference type="SAM" id="MobiDB-lite"/>
    </source>
</evidence>
<dbReference type="SUPFAM" id="SSF51120">
    <property type="entry name" value="beta-Roll"/>
    <property type="match status" value="3"/>
</dbReference>
<keyword evidence="2" id="KW-0964">Secreted</keyword>
<feature type="region of interest" description="Disordered" evidence="3">
    <location>
        <begin position="683"/>
        <end position="704"/>
    </location>
</feature>
<gene>
    <name evidence="5" type="ORF">JCM7686_3142</name>
</gene>
<evidence type="ECO:0000256" key="1">
    <source>
        <dbReference type="ARBA" id="ARBA00004613"/>
    </source>
</evidence>
<dbReference type="PANTHER" id="PTHR38340">
    <property type="entry name" value="S-LAYER PROTEIN"/>
    <property type="match status" value="1"/>
</dbReference>
<dbReference type="Pfam" id="PF00353">
    <property type="entry name" value="HemolysinCabind"/>
    <property type="match status" value="5"/>
</dbReference>
<keyword evidence="6" id="KW-1185">Reference proteome</keyword>
<sequence length="704" mass="73745">MAQIDGTPIGDTLTGGSADDIIYGGAGDDVLYGGDGNDILYGGDDNDVLYGGDGADTLYGGPGDDTLYGGSGQDVAYVDDNSGHDTIDLGTSPNISMVNYVTTIGPGNDEPDDGYVSDVGDKLDGSAITTDTTVVVNDFRSGDMNWGDGNGSVHFIGAEHIYTGSGNDVLDARNMGHRTDGATGYYQERNGVGLHGGAGDDTIYGSDLRDTLDGGVGNDIIYGGGGDDLILSSAGDDIVYGGDGNDGIRWSADGGTTLNGGTAYHDIAYAGAGDNDALNMLEDASGTRNIHVTITATNQIGADGHAVDDRGNTIDFYEFNRILTSGGNDFIDASHAQVSGGVGVGLFAGDGDDTVYGSDGNDVIFAGTGTNVIRGGKGDDSIVLDENSWNPSHDTVIFRNGDGHDTISGVRPPESDGNGGYNSQLHINISGQLDANGNPISVNDIVVDTVDENGTNHVRFTFPSGDTIILKGDNYSPLDPTPFHDPAVLGSIFELTPICFARGTLLECAEGLIAVEALAVGDLVRTRDHGLRPIRWIGHRQIGAQELARLPNLMPIRIRAGALAAGVPSADLTVSPQHRILVRSAIAQRMFGVDEVLVAAKQLLALDGIELAEVTEVEYFHLLFEDHEILFSNGAETESLFTGEEALKSVGIAAQHEIFTLFPELRHRDAAALARPVVSGKKARQMAERHQRNHRPLLDPGAAT</sequence>
<dbReference type="InterPro" id="IPR011049">
    <property type="entry name" value="Serralysin-like_metalloprot_C"/>
</dbReference>
<dbReference type="eggNOG" id="COG2931">
    <property type="taxonomic scope" value="Bacteria"/>
</dbReference>
<dbReference type="PANTHER" id="PTHR38340:SF1">
    <property type="entry name" value="S-LAYER PROTEIN"/>
    <property type="match status" value="1"/>
</dbReference>
<dbReference type="SUPFAM" id="SSF51294">
    <property type="entry name" value="Hedgehog/intein (Hint) domain"/>
    <property type="match status" value="1"/>
</dbReference>
<dbReference type="HOGENOM" id="CLU_384446_0_0_5"/>
<feature type="domain" description="Hedgehog/Intein (Hint)" evidence="4">
    <location>
        <begin position="498"/>
        <end position="643"/>
    </location>
</feature>
<dbReference type="InterPro" id="IPR028992">
    <property type="entry name" value="Hedgehog/Intein_dom"/>
</dbReference>
<dbReference type="InterPro" id="IPR050557">
    <property type="entry name" value="RTX_toxin/Mannuronan_C5-epim"/>
</dbReference>
<dbReference type="PRINTS" id="PR00313">
    <property type="entry name" value="CABNDNGRPT"/>
</dbReference>
<evidence type="ECO:0000259" key="4">
    <source>
        <dbReference type="Pfam" id="PF13403"/>
    </source>
</evidence>
<dbReference type="AlphaFoldDB" id="S5YFC4"/>
<proteinExistence type="predicted"/>
<organism evidence="5 6">
    <name type="scientific">Paracoccus aminophilus JCM 7686</name>
    <dbReference type="NCBI Taxonomy" id="1367847"/>
    <lineage>
        <taxon>Bacteria</taxon>
        <taxon>Pseudomonadati</taxon>
        <taxon>Pseudomonadota</taxon>
        <taxon>Alphaproteobacteria</taxon>
        <taxon>Rhodobacterales</taxon>
        <taxon>Paracoccaceae</taxon>
        <taxon>Paracoccus</taxon>
    </lineage>
</organism>
<evidence type="ECO:0000256" key="2">
    <source>
        <dbReference type="ARBA" id="ARBA00022525"/>
    </source>
</evidence>
<reference evidence="5 6" key="1">
    <citation type="journal article" date="2014" name="BMC Genomics">
        <title>Architecture and functions of a multipartite genome of the methylotrophic bacterium Paracoccus aminophilus JCM 7686, containing primary and secondary chromids.</title>
        <authorList>
            <person name="Dziewit L."/>
            <person name="Czarnecki J."/>
            <person name="Wibberg D."/>
            <person name="Radlinska M."/>
            <person name="Mrozek P."/>
            <person name="Szymczak M."/>
            <person name="Schluter A."/>
            <person name="Puhler A."/>
            <person name="Bartosik D."/>
        </authorList>
    </citation>
    <scope>NUCLEOTIDE SEQUENCE [LARGE SCALE GENOMIC DNA]</scope>
    <source>
        <strain evidence="5">JCM 7686</strain>
    </source>
</reference>
<dbReference type="GO" id="GO:0005509">
    <property type="term" value="F:calcium ion binding"/>
    <property type="evidence" value="ECO:0007669"/>
    <property type="project" value="InterPro"/>
</dbReference>
<comment type="subcellular location">
    <subcellularLocation>
        <location evidence="1">Secreted</location>
    </subcellularLocation>
</comment>
<accession>S5YFC4</accession>
<dbReference type="GO" id="GO:0005576">
    <property type="term" value="C:extracellular region"/>
    <property type="evidence" value="ECO:0007669"/>
    <property type="project" value="UniProtKB-SubCell"/>
</dbReference>
<dbReference type="InterPro" id="IPR018511">
    <property type="entry name" value="Hemolysin-typ_Ca-bd_CS"/>
</dbReference>
<dbReference type="PATRIC" id="fig|1367847.3.peg.3167"/>
<dbReference type="Proteomes" id="UP000015480">
    <property type="component" value="Chromosome"/>
</dbReference>
<evidence type="ECO:0000313" key="6">
    <source>
        <dbReference type="Proteomes" id="UP000015480"/>
    </source>
</evidence>
<dbReference type="RefSeq" id="WP_020951815.1">
    <property type="nucleotide sequence ID" value="NC_022041.1"/>
</dbReference>
<dbReference type="EMBL" id="CP006650">
    <property type="protein sequence ID" value="AGT10178.1"/>
    <property type="molecule type" value="Genomic_DNA"/>
</dbReference>
<dbReference type="Pfam" id="PF13403">
    <property type="entry name" value="Hint_2"/>
    <property type="match status" value="1"/>
</dbReference>
<dbReference type="STRING" id="1367847.JCM7686_3142"/>
<dbReference type="Gene3D" id="2.150.10.10">
    <property type="entry name" value="Serralysin-like metalloprotease, C-terminal"/>
    <property type="match status" value="2"/>
</dbReference>
<dbReference type="InterPro" id="IPR036844">
    <property type="entry name" value="Hint_dom_sf"/>
</dbReference>
<dbReference type="OrthoDB" id="6305173at2"/>
<dbReference type="InterPro" id="IPR001343">
    <property type="entry name" value="Hemolysn_Ca-bd"/>
</dbReference>
<dbReference type="PROSITE" id="PS00330">
    <property type="entry name" value="HEMOLYSIN_CALCIUM"/>
    <property type="match status" value="3"/>
</dbReference>
<name>S5YFC4_PARAH</name>
<protein>
    <submittedName>
        <fullName evidence="5">Hemolysin-type calcium-binding protein</fullName>
    </submittedName>
</protein>
<dbReference type="KEGG" id="pami:JCM7686_3142"/>
<evidence type="ECO:0000313" key="5">
    <source>
        <dbReference type="EMBL" id="AGT10178.1"/>
    </source>
</evidence>